<feature type="transmembrane region" description="Helical" evidence="1">
    <location>
        <begin position="9"/>
        <end position="30"/>
    </location>
</feature>
<feature type="transmembrane region" description="Helical" evidence="1">
    <location>
        <begin position="100"/>
        <end position="123"/>
    </location>
</feature>
<accession>A0A7G6E2H2</accession>
<sequence>MLDTKLKPAYVLSIFIAVLTLVASAGGLFIGNLYRDNSTFILIGWYGNDLVTLFVAFPLLIITLIMSIRGSQRAQLVWLGMLDYTLYNYAFYLFGAALNLFFLIYVALFTLSIFALIFGLANIDVNSISQKFQARTPVKWVSSYMMLWAILLGIAWIGQWLNFVVTGQLPQSGLDMDGFKLVATLDLSLVVSGLVLGAIWLWKRRPWGYVLAVMFNVKGFIYTLVLTAGSLLQANAGIEGTAALVPLWIFLSIACLISFMILLRHMKNQAT</sequence>
<feature type="transmembrane region" description="Helical" evidence="1">
    <location>
        <begin position="181"/>
        <end position="202"/>
    </location>
</feature>
<proteinExistence type="predicted"/>
<feature type="transmembrane region" description="Helical" evidence="1">
    <location>
        <begin position="209"/>
        <end position="231"/>
    </location>
</feature>
<keyword evidence="1" id="KW-0472">Membrane</keyword>
<keyword evidence="3" id="KW-1185">Reference proteome</keyword>
<keyword evidence="1" id="KW-0812">Transmembrane</keyword>
<reference evidence="2 3" key="1">
    <citation type="journal article" date="2019" name="Front. Microbiol.">
        <title>Thermoanaerosceptrum fracticalcis gen. nov. sp. nov., a Novel Fumarate-Fermenting Microorganism From a Deep Fractured Carbonate Aquifer of the US Great Basin.</title>
        <authorList>
            <person name="Hamilton-Brehm S.D."/>
            <person name="Stewart L.E."/>
            <person name="Zavarin M."/>
            <person name="Caldwell M."/>
            <person name="Lawson P.A."/>
            <person name="Onstott T.C."/>
            <person name="Grzymski J."/>
            <person name="Neveux I."/>
            <person name="Lollar B.S."/>
            <person name="Russell C.E."/>
            <person name="Moser D.P."/>
        </authorList>
    </citation>
    <scope>NUCLEOTIDE SEQUENCE [LARGE SCALE GENOMIC DNA]</scope>
    <source>
        <strain evidence="2 3">DRI-13</strain>
    </source>
</reference>
<feature type="transmembrane region" description="Helical" evidence="1">
    <location>
        <begin position="243"/>
        <end position="263"/>
    </location>
</feature>
<dbReference type="KEGG" id="tfr:BR63_08085"/>
<dbReference type="RefSeq" id="WP_034425720.1">
    <property type="nucleotide sequence ID" value="NZ_CP045798.1"/>
</dbReference>
<feature type="transmembrane region" description="Helical" evidence="1">
    <location>
        <begin position="50"/>
        <end position="69"/>
    </location>
</feature>
<organism evidence="2 3">
    <name type="scientific">Thermanaerosceptrum fracticalcis</name>
    <dbReference type="NCBI Taxonomy" id="1712410"/>
    <lineage>
        <taxon>Bacteria</taxon>
        <taxon>Bacillati</taxon>
        <taxon>Bacillota</taxon>
        <taxon>Clostridia</taxon>
        <taxon>Eubacteriales</taxon>
        <taxon>Peptococcaceae</taxon>
        <taxon>Thermanaerosceptrum</taxon>
    </lineage>
</organism>
<dbReference type="AlphaFoldDB" id="A0A7G6E2H2"/>
<dbReference type="OrthoDB" id="5188521at2"/>
<name>A0A7G6E2H2_THEFR</name>
<dbReference type="Proteomes" id="UP000515847">
    <property type="component" value="Chromosome"/>
</dbReference>
<feature type="transmembrane region" description="Helical" evidence="1">
    <location>
        <begin position="144"/>
        <end position="161"/>
    </location>
</feature>
<gene>
    <name evidence="2" type="ORF">BR63_08085</name>
</gene>
<keyword evidence="1" id="KW-1133">Transmembrane helix</keyword>
<evidence type="ECO:0000313" key="2">
    <source>
        <dbReference type="EMBL" id="QNB46276.1"/>
    </source>
</evidence>
<protein>
    <submittedName>
        <fullName evidence="2">Uncharacterized protein</fullName>
    </submittedName>
</protein>
<feature type="transmembrane region" description="Helical" evidence="1">
    <location>
        <begin position="76"/>
        <end position="94"/>
    </location>
</feature>
<dbReference type="EMBL" id="CP045798">
    <property type="protein sequence ID" value="QNB46276.1"/>
    <property type="molecule type" value="Genomic_DNA"/>
</dbReference>
<evidence type="ECO:0000313" key="3">
    <source>
        <dbReference type="Proteomes" id="UP000515847"/>
    </source>
</evidence>
<evidence type="ECO:0000256" key="1">
    <source>
        <dbReference type="SAM" id="Phobius"/>
    </source>
</evidence>